<feature type="region of interest" description="Disordered" evidence="1">
    <location>
        <begin position="1"/>
        <end position="34"/>
    </location>
</feature>
<organism evidence="2 3">
    <name type="scientific">Fusarium longipes</name>
    <dbReference type="NCBI Taxonomy" id="694270"/>
    <lineage>
        <taxon>Eukaryota</taxon>
        <taxon>Fungi</taxon>
        <taxon>Dikarya</taxon>
        <taxon>Ascomycota</taxon>
        <taxon>Pezizomycotina</taxon>
        <taxon>Sordariomycetes</taxon>
        <taxon>Hypocreomycetidae</taxon>
        <taxon>Hypocreales</taxon>
        <taxon>Nectriaceae</taxon>
        <taxon>Fusarium</taxon>
    </lineage>
</organism>
<evidence type="ECO:0000313" key="3">
    <source>
        <dbReference type="Proteomes" id="UP000266234"/>
    </source>
</evidence>
<evidence type="ECO:0000313" key="2">
    <source>
        <dbReference type="EMBL" id="RGP77774.1"/>
    </source>
</evidence>
<comment type="caution">
    <text evidence="2">The sequence shown here is derived from an EMBL/GenBank/DDBJ whole genome shotgun (WGS) entry which is preliminary data.</text>
</comment>
<proteinExistence type="predicted"/>
<sequence>MVRIIIKRKSQPSSPISPSPSSSTSSTESPKKSPRIKLRLYCGSKECPICHATIVNRNNALERHIERHDKLAEVEAMNTAMEPDRKGMSDADLAFARDLWLSIPAKLRATGGVFEDGPLADKGEVSGMPEAFMPNGRLKKKYLWIRNNMEGRKGRRPLGDLKNGNSGARIEKD</sequence>
<accession>A0A395SZ60</accession>
<keyword evidence="3" id="KW-1185">Reference proteome</keyword>
<dbReference type="AlphaFoldDB" id="A0A395SZ60"/>
<protein>
    <submittedName>
        <fullName evidence="2">Uncharacterized protein</fullName>
    </submittedName>
</protein>
<feature type="compositionally biased region" description="Basic residues" evidence="1">
    <location>
        <begin position="1"/>
        <end position="10"/>
    </location>
</feature>
<dbReference type="EMBL" id="PXOG01000086">
    <property type="protein sequence ID" value="RGP77774.1"/>
    <property type="molecule type" value="Genomic_DNA"/>
</dbReference>
<feature type="region of interest" description="Disordered" evidence="1">
    <location>
        <begin position="151"/>
        <end position="173"/>
    </location>
</feature>
<gene>
    <name evidence="2" type="ORF">FLONG3_4068</name>
</gene>
<feature type="compositionally biased region" description="Low complexity" evidence="1">
    <location>
        <begin position="11"/>
        <end position="28"/>
    </location>
</feature>
<evidence type="ECO:0000256" key="1">
    <source>
        <dbReference type="SAM" id="MobiDB-lite"/>
    </source>
</evidence>
<dbReference type="Proteomes" id="UP000266234">
    <property type="component" value="Unassembled WGS sequence"/>
</dbReference>
<name>A0A395SZ60_9HYPO</name>
<dbReference type="OrthoDB" id="5087463at2759"/>
<reference evidence="2 3" key="1">
    <citation type="journal article" date="2018" name="PLoS Pathog.">
        <title>Evolution of structural diversity of trichothecenes, a family of toxins produced by plant pathogenic and entomopathogenic fungi.</title>
        <authorList>
            <person name="Proctor R.H."/>
            <person name="McCormick S.P."/>
            <person name="Kim H.S."/>
            <person name="Cardoza R.E."/>
            <person name="Stanley A.M."/>
            <person name="Lindo L."/>
            <person name="Kelly A."/>
            <person name="Brown D.W."/>
            <person name="Lee T."/>
            <person name="Vaughan M.M."/>
            <person name="Alexander N.J."/>
            <person name="Busman M."/>
            <person name="Gutierrez S."/>
        </authorList>
    </citation>
    <scope>NUCLEOTIDE SEQUENCE [LARGE SCALE GENOMIC DNA]</scope>
    <source>
        <strain evidence="2 3">NRRL 20695</strain>
    </source>
</reference>